<evidence type="ECO:0000313" key="4">
    <source>
        <dbReference type="Proteomes" id="UP000000844"/>
    </source>
</evidence>
<evidence type="ECO:0000256" key="1">
    <source>
        <dbReference type="ARBA" id="ARBA00004286"/>
    </source>
</evidence>
<dbReference type="PANTHER" id="PTHR13386:SF1">
    <property type="entry name" value="HISTONE PARYLATION FACTOR 1"/>
    <property type="match status" value="1"/>
</dbReference>
<accession>D3PZ98</accession>
<protein>
    <submittedName>
        <fullName evidence="3">Uncharacterized protein</fullName>
    </submittedName>
</protein>
<dbReference type="GO" id="GO:0042393">
    <property type="term" value="F:histone binding"/>
    <property type="evidence" value="ECO:0007669"/>
    <property type="project" value="InterPro"/>
</dbReference>
<sequence length="484" mass="55199">MMTAEVDLPDPDESLDSAERLRRRIAAEFEEWPGELAWQYFVARVEEPEDDLVAEWDRHVELYEKHRKYALVDWQEASWELDRRLATLSYQDVSRSVEQEAEQWLPATAARDEFSARYPDLNWVEAEVRRDAARVAAEDRDYRVWAEAVWPEAERARDREVALARVDDSRGEVAARFGREWGMELPESIFRFQAFLHSLPSVGHDALEQLELMPYGIMSLVEDPAWQPKDGGDPRMYLRAYRDPPEFVPFMHGGSDGLHFGLWFDDGVHCDGTGAYYNNDGGGVGLPWGTPLLQVRGILESRWRLLDSRLMRSDWPDPALLERRHRLRLLREAVLAFETAEYPQEGEDYFDASKESDLFEGRPERVETLDEAGVRVEVDTAIVRGRQKPGSDYEWATSLHNELTGDPAARDAHVALARQRCEAGNPGDALALGRDLHWCSGGDAALEDLAVELLTMAYRALGRDNLAEIAAAHHEWRVGLRDGG</sequence>
<evidence type="ECO:0000313" key="3">
    <source>
        <dbReference type="EMBL" id="ADD41572.1"/>
    </source>
</evidence>
<keyword evidence="4" id="KW-1185">Reference proteome</keyword>
<dbReference type="eggNOG" id="ENOG5032V4X">
    <property type="taxonomic scope" value="Bacteria"/>
</dbReference>
<dbReference type="RefSeq" id="WP_013017143.1">
    <property type="nucleotide sequence ID" value="NC_013947.1"/>
</dbReference>
<name>D3PZ98_STANL</name>
<gene>
    <name evidence="3" type="ordered locus">Snas_1876</name>
</gene>
<dbReference type="KEGG" id="sna:Snas_1876"/>
<comment type="subcellular location">
    <subcellularLocation>
        <location evidence="1">Chromosome</location>
    </subcellularLocation>
</comment>
<dbReference type="Proteomes" id="UP000000844">
    <property type="component" value="Chromosome"/>
</dbReference>
<evidence type="ECO:0000256" key="2">
    <source>
        <dbReference type="ARBA" id="ARBA00022454"/>
    </source>
</evidence>
<dbReference type="EMBL" id="CP001778">
    <property type="protein sequence ID" value="ADD41572.1"/>
    <property type="molecule type" value="Genomic_DNA"/>
</dbReference>
<dbReference type="GO" id="GO:0005694">
    <property type="term" value="C:chromosome"/>
    <property type="evidence" value="ECO:0007669"/>
    <property type="project" value="UniProtKB-SubCell"/>
</dbReference>
<dbReference type="GO" id="GO:0006974">
    <property type="term" value="P:DNA damage response"/>
    <property type="evidence" value="ECO:0007669"/>
    <property type="project" value="InterPro"/>
</dbReference>
<dbReference type="InterPro" id="IPR019361">
    <property type="entry name" value="HPF1"/>
</dbReference>
<dbReference type="OrthoDB" id="5493242at2"/>
<proteinExistence type="predicted"/>
<dbReference type="GO" id="GO:0072572">
    <property type="term" value="F:poly-ADP-D-ribose binding"/>
    <property type="evidence" value="ECO:0007669"/>
    <property type="project" value="TreeGrafter"/>
</dbReference>
<dbReference type="HOGENOM" id="CLU_569739_0_0_11"/>
<dbReference type="AlphaFoldDB" id="D3PZ98"/>
<dbReference type="PANTHER" id="PTHR13386">
    <property type="entry name" value="HISTONE PARYLATION FACTOR 1"/>
    <property type="match status" value="1"/>
</dbReference>
<organism evidence="3 4">
    <name type="scientific">Stackebrandtia nassauensis (strain DSM 44728 / CIP 108903 / NRRL B-16338 / NBRC 102104 / LLR-40K-21)</name>
    <dbReference type="NCBI Taxonomy" id="446470"/>
    <lineage>
        <taxon>Bacteria</taxon>
        <taxon>Bacillati</taxon>
        <taxon>Actinomycetota</taxon>
        <taxon>Actinomycetes</taxon>
        <taxon>Glycomycetales</taxon>
        <taxon>Glycomycetaceae</taxon>
        <taxon>Stackebrandtia</taxon>
    </lineage>
</organism>
<reference evidence="3 4" key="1">
    <citation type="journal article" date="2009" name="Stand. Genomic Sci.">
        <title>Complete genome sequence of Stackebrandtia nassauensis type strain (LLR-40K-21).</title>
        <authorList>
            <person name="Munk C."/>
            <person name="Lapidus A."/>
            <person name="Copeland A."/>
            <person name="Jando M."/>
            <person name="Mayilraj S."/>
            <person name="Glavina Del Rio T."/>
            <person name="Nolan M."/>
            <person name="Chen F."/>
            <person name="Lucas S."/>
            <person name="Tice H."/>
            <person name="Cheng J.F."/>
            <person name="Han C."/>
            <person name="Detter J.C."/>
            <person name="Bruce D."/>
            <person name="Goodwin L."/>
            <person name="Chain P."/>
            <person name="Pitluck S."/>
            <person name="Goker M."/>
            <person name="Ovchinikova G."/>
            <person name="Pati A."/>
            <person name="Ivanova N."/>
            <person name="Mavromatis K."/>
            <person name="Chen A."/>
            <person name="Palaniappan K."/>
            <person name="Land M."/>
            <person name="Hauser L."/>
            <person name="Chang Y.J."/>
            <person name="Jeffries C.D."/>
            <person name="Bristow J."/>
            <person name="Eisen J.A."/>
            <person name="Markowitz V."/>
            <person name="Hugenholtz P."/>
            <person name="Kyrpides N.C."/>
            <person name="Klenk H.P."/>
        </authorList>
    </citation>
    <scope>NUCLEOTIDE SEQUENCE [LARGE SCALE GENOMIC DNA]</scope>
    <source>
        <strain evidence="4">DSM 44728 / CIP 108903 / NRRL B-16338 / NBRC 102104 / LLR-40K-21</strain>
    </source>
</reference>
<dbReference type="STRING" id="446470.Snas_1876"/>
<keyword evidence="2" id="KW-0158">Chromosome</keyword>